<comment type="function">
    <text evidence="12">SNARE required for protein transport between the ER and the Golgi complex.</text>
</comment>
<dbReference type="EMBL" id="HE978325">
    <property type="protein sequence ID" value="CCK72637.1"/>
    <property type="molecule type" value="Genomic_DNA"/>
</dbReference>
<evidence type="ECO:0000256" key="14">
    <source>
        <dbReference type="SAM" id="MobiDB-lite"/>
    </source>
</evidence>
<evidence type="ECO:0000256" key="13">
    <source>
        <dbReference type="SAM" id="Coils"/>
    </source>
</evidence>
<protein>
    <recommendedName>
        <fullName evidence="11 12">Protein transport protein BOS1</fullName>
    </recommendedName>
</protein>
<dbReference type="GO" id="GO:0031201">
    <property type="term" value="C:SNARE complex"/>
    <property type="evidence" value="ECO:0007669"/>
    <property type="project" value="EnsemblFungi"/>
</dbReference>
<keyword evidence="4 15" id="KW-0812">Transmembrane</keyword>
<keyword evidence="8" id="KW-0333">Golgi apparatus</keyword>
<sequence>MNAIYSHAVKQKSALQKDLARFEADPLGAPISLQGTIAATLVALEKTVRQFREYLVAHSGAPQDEKFEARLVGLQRDLDEFTKRFKALKLQYNDSQQQQRTQLFGKGASTANENPFMDETALNKRGGAGSSQQQQRQEPLPLYQGLEKENSIFQRGNTQLDYILEMGQASLHDIIDQNEILERMQSTMSKSLRTLHVSESTIQSINSRLFKDKLIFWIALILMFTGMYFVYKWFH</sequence>
<dbReference type="AlphaFoldDB" id="J7S3I1"/>
<dbReference type="GeneID" id="34528411"/>
<name>J7S3I1_HUIN7</name>
<evidence type="ECO:0000256" key="6">
    <source>
        <dbReference type="ARBA" id="ARBA00022927"/>
    </source>
</evidence>
<evidence type="ECO:0000313" key="17">
    <source>
        <dbReference type="Proteomes" id="UP000006310"/>
    </source>
</evidence>
<comment type="similarity">
    <text evidence="10 12">Belongs to the BOS1 family.</text>
</comment>
<evidence type="ECO:0000256" key="7">
    <source>
        <dbReference type="ARBA" id="ARBA00022989"/>
    </source>
</evidence>
<dbReference type="GO" id="GO:0012507">
    <property type="term" value="C:ER to Golgi transport vesicle membrane"/>
    <property type="evidence" value="ECO:0007669"/>
    <property type="project" value="EnsemblFungi"/>
</dbReference>
<evidence type="ECO:0000256" key="2">
    <source>
        <dbReference type="ARBA" id="ARBA00004409"/>
    </source>
</evidence>
<keyword evidence="6 12" id="KW-0653">Protein transport</keyword>
<dbReference type="GO" id="GO:0005789">
    <property type="term" value="C:endoplasmic reticulum membrane"/>
    <property type="evidence" value="ECO:0007669"/>
    <property type="project" value="UniProtKB-SubCell"/>
</dbReference>
<keyword evidence="17" id="KW-1185">Reference proteome</keyword>
<evidence type="ECO:0000256" key="5">
    <source>
        <dbReference type="ARBA" id="ARBA00022892"/>
    </source>
</evidence>
<dbReference type="GO" id="GO:0048280">
    <property type="term" value="P:vesicle fusion with Golgi apparatus"/>
    <property type="evidence" value="ECO:0007669"/>
    <property type="project" value="EnsemblFungi"/>
</dbReference>
<dbReference type="RefSeq" id="XP_022466882.1">
    <property type="nucleotide sequence ID" value="XM_022610602.1"/>
</dbReference>
<dbReference type="STRING" id="1071383.J7S3I1"/>
<gene>
    <name evidence="16" type="primary">KNAG0L00140</name>
    <name evidence="16" type="ordered locus">KNAG_0L00140</name>
</gene>
<evidence type="ECO:0000256" key="11">
    <source>
        <dbReference type="ARBA" id="ARBA00040957"/>
    </source>
</evidence>
<dbReference type="GO" id="GO:0005484">
    <property type="term" value="F:SNAP receptor activity"/>
    <property type="evidence" value="ECO:0007669"/>
    <property type="project" value="EnsemblFungi"/>
</dbReference>
<dbReference type="KEGG" id="kng:KNAG_0L00140"/>
<keyword evidence="7 15" id="KW-1133">Transmembrane helix</keyword>
<evidence type="ECO:0000256" key="12">
    <source>
        <dbReference type="PIRNR" id="PIRNR028865"/>
    </source>
</evidence>
<evidence type="ECO:0000256" key="3">
    <source>
        <dbReference type="ARBA" id="ARBA00022448"/>
    </source>
</evidence>
<organism evidence="16 17">
    <name type="scientific">Huiozyma naganishii (strain ATCC MYA-139 / BCRC 22969 / CBS 8797 / KCTC 17520 / NBRC 10181 / NCYC 3082 / Yp74L-3)</name>
    <name type="common">Yeast</name>
    <name type="synonym">Kazachstania naganishii</name>
    <dbReference type="NCBI Taxonomy" id="1071383"/>
    <lineage>
        <taxon>Eukaryota</taxon>
        <taxon>Fungi</taxon>
        <taxon>Dikarya</taxon>
        <taxon>Ascomycota</taxon>
        <taxon>Saccharomycotina</taxon>
        <taxon>Saccharomycetes</taxon>
        <taxon>Saccharomycetales</taxon>
        <taxon>Saccharomycetaceae</taxon>
        <taxon>Huiozyma</taxon>
    </lineage>
</organism>
<keyword evidence="5" id="KW-0931">ER-Golgi transport</keyword>
<evidence type="ECO:0000256" key="9">
    <source>
        <dbReference type="ARBA" id="ARBA00023136"/>
    </source>
</evidence>
<dbReference type="PANTHER" id="PTHR21230:SF1">
    <property type="entry name" value="GOLGI SNAP RECEPTOR COMPLEX MEMBER 2"/>
    <property type="match status" value="1"/>
</dbReference>
<dbReference type="OMA" id="FCWLVIH"/>
<dbReference type="PANTHER" id="PTHR21230">
    <property type="entry name" value="VESICLE TRANSPORT V-SNARE PROTEIN VTI1-RELATED"/>
    <property type="match status" value="1"/>
</dbReference>
<evidence type="ECO:0000313" key="16">
    <source>
        <dbReference type="EMBL" id="CCK72637.1"/>
    </source>
</evidence>
<feature type="region of interest" description="Disordered" evidence="14">
    <location>
        <begin position="119"/>
        <end position="138"/>
    </location>
</feature>
<dbReference type="OrthoDB" id="158360at2759"/>
<accession>J7S3I1</accession>
<dbReference type="Proteomes" id="UP000006310">
    <property type="component" value="Chromosome 12"/>
</dbReference>
<feature type="transmembrane region" description="Helical" evidence="15">
    <location>
        <begin position="214"/>
        <end position="234"/>
    </location>
</feature>
<keyword evidence="9 12" id="KW-0472">Membrane</keyword>
<evidence type="ECO:0000256" key="1">
    <source>
        <dbReference type="ARBA" id="ARBA00004163"/>
    </source>
</evidence>
<keyword evidence="13" id="KW-0175">Coiled coil</keyword>
<dbReference type="HOGENOM" id="CLU_078260_1_0_1"/>
<evidence type="ECO:0000256" key="10">
    <source>
        <dbReference type="ARBA" id="ARBA00037983"/>
    </source>
</evidence>
<evidence type="ECO:0000256" key="8">
    <source>
        <dbReference type="ARBA" id="ARBA00023034"/>
    </source>
</evidence>
<reference evidence="17" key="2">
    <citation type="submission" date="2012-08" db="EMBL/GenBank/DDBJ databases">
        <title>Genome sequence of Kazachstania naganishii.</title>
        <authorList>
            <person name="Gordon J.L."/>
            <person name="Armisen D."/>
            <person name="Proux-Wera E."/>
            <person name="OhEigeartaigh S.S."/>
            <person name="Byrne K.P."/>
            <person name="Wolfe K.H."/>
        </authorList>
    </citation>
    <scope>NUCLEOTIDE SEQUENCE [LARGE SCALE GENOMIC DNA]</scope>
    <source>
        <strain evidence="17">ATCC MYA-139 / BCRC 22969 / CBS 8797 / CCRC 22969 / KCTC 17520 / NBRC 10181 / NCYC 3082</strain>
    </source>
</reference>
<dbReference type="GO" id="GO:0006888">
    <property type="term" value="P:endoplasmic reticulum to Golgi vesicle-mediated transport"/>
    <property type="evidence" value="ECO:0007669"/>
    <property type="project" value="EnsemblFungi"/>
</dbReference>
<dbReference type="PIRSF" id="PIRSF028865">
    <property type="entry name" value="Membrin-2"/>
    <property type="match status" value="1"/>
</dbReference>
<dbReference type="GO" id="GO:0031902">
    <property type="term" value="C:late endosome membrane"/>
    <property type="evidence" value="ECO:0007669"/>
    <property type="project" value="TreeGrafter"/>
</dbReference>
<dbReference type="GO" id="GO:0006886">
    <property type="term" value="P:intracellular protein transport"/>
    <property type="evidence" value="ECO:0007669"/>
    <property type="project" value="EnsemblFungi"/>
</dbReference>
<keyword evidence="3 12" id="KW-0813">Transport</keyword>
<proteinExistence type="inferred from homology"/>
<reference evidence="16 17" key="1">
    <citation type="journal article" date="2011" name="Proc. Natl. Acad. Sci. U.S.A.">
        <title>Evolutionary erosion of yeast sex chromosomes by mating-type switching accidents.</title>
        <authorList>
            <person name="Gordon J.L."/>
            <person name="Armisen D."/>
            <person name="Proux-Wera E."/>
            <person name="Oheigeartaigh S.S."/>
            <person name="Byrne K.P."/>
            <person name="Wolfe K.H."/>
        </authorList>
    </citation>
    <scope>NUCLEOTIDE SEQUENCE [LARGE SCALE GENOMIC DNA]</scope>
    <source>
        <strain evidence="17">ATCC MYA-139 / BCRC 22969 / CBS 8797 / CCRC 22969 / KCTC 17520 / NBRC 10181 / NCYC 3082</strain>
    </source>
</reference>
<dbReference type="GO" id="GO:0000149">
    <property type="term" value="F:SNARE binding"/>
    <property type="evidence" value="ECO:0007669"/>
    <property type="project" value="TreeGrafter"/>
</dbReference>
<dbReference type="InterPro" id="IPR027027">
    <property type="entry name" value="GOSR2/Membrin/Bos1"/>
</dbReference>
<dbReference type="eggNOG" id="KOG3251">
    <property type="taxonomic scope" value="Eukaryota"/>
</dbReference>
<dbReference type="GO" id="GO:0000139">
    <property type="term" value="C:Golgi membrane"/>
    <property type="evidence" value="ECO:0007669"/>
    <property type="project" value="UniProtKB-SubCell"/>
</dbReference>
<evidence type="ECO:0000256" key="4">
    <source>
        <dbReference type="ARBA" id="ARBA00022692"/>
    </source>
</evidence>
<feature type="coiled-coil region" evidence="13">
    <location>
        <begin position="71"/>
        <end position="98"/>
    </location>
</feature>
<evidence type="ECO:0000256" key="15">
    <source>
        <dbReference type="SAM" id="Phobius"/>
    </source>
</evidence>
<comment type="subcellular location">
    <subcellularLocation>
        <location evidence="1">Endoplasmic reticulum membrane</location>
        <topology evidence="1">Single-pass type IV membrane protein</topology>
    </subcellularLocation>
    <subcellularLocation>
        <location evidence="2">Golgi apparatus membrane</location>
        <topology evidence="2">Single-pass type IV membrane protein</topology>
    </subcellularLocation>
</comment>